<evidence type="ECO:0000313" key="3">
    <source>
        <dbReference type="Proteomes" id="UP001234178"/>
    </source>
</evidence>
<feature type="compositionally biased region" description="Basic and acidic residues" evidence="1">
    <location>
        <begin position="50"/>
        <end position="59"/>
    </location>
</feature>
<protein>
    <submittedName>
        <fullName evidence="2">Uncharacterized protein</fullName>
    </submittedName>
</protein>
<keyword evidence="3" id="KW-1185">Reference proteome</keyword>
<feature type="compositionally biased region" description="Acidic residues" evidence="1">
    <location>
        <begin position="93"/>
        <end position="102"/>
    </location>
</feature>
<feature type="region of interest" description="Disordered" evidence="1">
    <location>
        <begin position="195"/>
        <end position="218"/>
    </location>
</feature>
<dbReference type="EMBL" id="JAOYFB010000040">
    <property type="protein sequence ID" value="KAK4037096.1"/>
    <property type="molecule type" value="Genomic_DNA"/>
</dbReference>
<feature type="region of interest" description="Disordered" evidence="1">
    <location>
        <begin position="157"/>
        <end position="176"/>
    </location>
</feature>
<accession>A0ABR0B5Y3</accession>
<feature type="compositionally biased region" description="Basic and acidic residues" evidence="1">
    <location>
        <begin position="26"/>
        <end position="37"/>
    </location>
</feature>
<evidence type="ECO:0000256" key="1">
    <source>
        <dbReference type="SAM" id="MobiDB-lite"/>
    </source>
</evidence>
<evidence type="ECO:0000313" key="2">
    <source>
        <dbReference type="EMBL" id="KAK4037096.1"/>
    </source>
</evidence>
<feature type="region of interest" description="Disordered" evidence="1">
    <location>
        <begin position="1"/>
        <end position="146"/>
    </location>
</feature>
<feature type="compositionally biased region" description="Basic and acidic residues" evidence="1">
    <location>
        <begin position="136"/>
        <end position="146"/>
    </location>
</feature>
<organism evidence="2 3">
    <name type="scientific">Daphnia magna</name>
    <dbReference type="NCBI Taxonomy" id="35525"/>
    <lineage>
        <taxon>Eukaryota</taxon>
        <taxon>Metazoa</taxon>
        <taxon>Ecdysozoa</taxon>
        <taxon>Arthropoda</taxon>
        <taxon>Crustacea</taxon>
        <taxon>Branchiopoda</taxon>
        <taxon>Diplostraca</taxon>
        <taxon>Cladocera</taxon>
        <taxon>Anomopoda</taxon>
        <taxon>Daphniidae</taxon>
        <taxon>Daphnia</taxon>
    </lineage>
</organism>
<dbReference type="Proteomes" id="UP001234178">
    <property type="component" value="Unassembled WGS sequence"/>
</dbReference>
<sequence length="226" mass="25696">MHSERQEDKPEQRVPLTAHGLAPETQNKKEVLREAKPGKKNGTSTSTPPEKTKENKTDVANDAANQDATKIKKNKWWKFSSSKKVEVKPVFNDTEDGLETPEELSHKAGPETCTPKPPEKTRENGNKNPDALADVENEKTSRTEGKKWWKIFSSKTKKTKTISGDTRQQRDGQKKKKWWKIFHSKPRKRKLFLAIPDSSELDRRRKNGGSPPSSLNTGLLLVMMKI</sequence>
<comment type="caution">
    <text evidence="2">The sequence shown here is derived from an EMBL/GenBank/DDBJ whole genome shotgun (WGS) entry which is preliminary data.</text>
</comment>
<gene>
    <name evidence="2" type="ORF">OUZ56_029134</name>
</gene>
<name>A0ABR0B5Y3_9CRUS</name>
<reference evidence="2 3" key="1">
    <citation type="journal article" date="2023" name="Nucleic Acids Res.">
        <title>The hologenome of Daphnia magna reveals possible DNA methylation and microbiome-mediated evolution of the host genome.</title>
        <authorList>
            <person name="Chaturvedi A."/>
            <person name="Li X."/>
            <person name="Dhandapani V."/>
            <person name="Marshall H."/>
            <person name="Kissane S."/>
            <person name="Cuenca-Cambronero M."/>
            <person name="Asole G."/>
            <person name="Calvet F."/>
            <person name="Ruiz-Romero M."/>
            <person name="Marangio P."/>
            <person name="Guigo R."/>
            <person name="Rago D."/>
            <person name="Mirbahai L."/>
            <person name="Eastwood N."/>
            <person name="Colbourne J.K."/>
            <person name="Zhou J."/>
            <person name="Mallon E."/>
            <person name="Orsini L."/>
        </authorList>
    </citation>
    <scope>NUCLEOTIDE SEQUENCE [LARGE SCALE GENOMIC DNA]</scope>
    <source>
        <strain evidence="2">LRV0_1</strain>
    </source>
</reference>
<proteinExistence type="predicted"/>
<feature type="compositionally biased region" description="Basic and acidic residues" evidence="1">
    <location>
        <begin position="1"/>
        <end position="12"/>
    </location>
</feature>